<organism evidence="1 2">
    <name type="scientific">Pisolithus microcarpus 441</name>
    <dbReference type="NCBI Taxonomy" id="765257"/>
    <lineage>
        <taxon>Eukaryota</taxon>
        <taxon>Fungi</taxon>
        <taxon>Dikarya</taxon>
        <taxon>Basidiomycota</taxon>
        <taxon>Agaricomycotina</taxon>
        <taxon>Agaricomycetes</taxon>
        <taxon>Agaricomycetidae</taxon>
        <taxon>Boletales</taxon>
        <taxon>Sclerodermatineae</taxon>
        <taxon>Pisolithaceae</taxon>
        <taxon>Pisolithus</taxon>
    </lineage>
</organism>
<proteinExistence type="predicted"/>
<accession>A0A0C9XXK9</accession>
<feature type="non-terminal residue" evidence="1">
    <location>
        <position position="85"/>
    </location>
</feature>
<dbReference type="Proteomes" id="UP000054018">
    <property type="component" value="Unassembled WGS sequence"/>
</dbReference>
<dbReference type="AlphaFoldDB" id="A0A0C9XXK9"/>
<keyword evidence="2" id="KW-1185">Reference proteome</keyword>
<sequence length="85" mass="8943">MGMFTSIGISADSSTAVDANRNVALLVIPFSPTRSTTFTAPHDNQTTIDVCDQRTPAALWTSGPLVPCKSSGPGVSWFARCSTHS</sequence>
<evidence type="ECO:0000313" key="2">
    <source>
        <dbReference type="Proteomes" id="UP000054018"/>
    </source>
</evidence>
<reference evidence="2" key="2">
    <citation type="submission" date="2015-01" db="EMBL/GenBank/DDBJ databases">
        <title>Evolutionary Origins and Diversification of the Mycorrhizal Mutualists.</title>
        <authorList>
            <consortium name="DOE Joint Genome Institute"/>
            <consortium name="Mycorrhizal Genomics Consortium"/>
            <person name="Kohler A."/>
            <person name="Kuo A."/>
            <person name="Nagy L.G."/>
            <person name="Floudas D."/>
            <person name="Copeland A."/>
            <person name="Barry K.W."/>
            <person name="Cichocki N."/>
            <person name="Veneault-Fourrey C."/>
            <person name="LaButti K."/>
            <person name="Lindquist E.A."/>
            <person name="Lipzen A."/>
            <person name="Lundell T."/>
            <person name="Morin E."/>
            <person name="Murat C."/>
            <person name="Riley R."/>
            <person name="Ohm R."/>
            <person name="Sun H."/>
            <person name="Tunlid A."/>
            <person name="Henrissat B."/>
            <person name="Grigoriev I.V."/>
            <person name="Hibbett D.S."/>
            <person name="Martin F."/>
        </authorList>
    </citation>
    <scope>NUCLEOTIDE SEQUENCE [LARGE SCALE GENOMIC DNA]</scope>
    <source>
        <strain evidence="2">441</strain>
    </source>
</reference>
<dbReference type="HOGENOM" id="CLU_2518728_0_0_1"/>
<gene>
    <name evidence="1" type="ORF">PISMIDRAFT_685515</name>
</gene>
<reference evidence="1 2" key="1">
    <citation type="submission" date="2014-04" db="EMBL/GenBank/DDBJ databases">
        <authorList>
            <consortium name="DOE Joint Genome Institute"/>
            <person name="Kuo A."/>
            <person name="Kohler A."/>
            <person name="Costa M.D."/>
            <person name="Nagy L.G."/>
            <person name="Floudas D."/>
            <person name="Copeland A."/>
            <person name="Barry K.W."/>
            <person name="Cichocki N."/>
            <person name="Veneault-Fourrey C."/>
            <person name="LaButti K."/>
            <person name="Lindquist E.A."/>
            <person name="Lipzen A."/>
            <person name="Lundell T."/>
            <person name="Morin E."/>
            <person name="Murat C."/>
            <person name="Sun H."/>
            <person name="Tunlid A."/>
            <person name="Henrissat B."/>
            <person name="Grigoriev I.V."/>
            <person name="Hibbett D.S."/>
            <person name="Martin F."/>
            <person name="Nordberg H.P."/>
            <person name="Cantor M.N."/>
            <person name="Hua S.X."/>
        </authorList>
    </citation>
    <scope>NUCLEOTIDE SEQUENCE [LARGE SCALE GENOMIC DNA]</scope>
    <source>
        <strain evidence="1 2">441</strain>
    </source>
</reference>
<dbReference type="EMBL" id="KN833835">
    <property type="protein sequence ID" value="KIK17245.1"/>
    <property type="molecule type" value="Genomic_DNA"/>
</dbReference>
<name>A0A0C9XXK9_9AGAM</name>
<protein>
    <submittedName>
        <fullName evidence="1">Uncharacterized protein</fullName>
    </submittedName>
</protein>
<evidence type="ECO:0000313" key="1">
    <source>
        <dbReference type="EMBL" id="KIK17245.1"/>
    </source>
</evidence>